<dbReference type="RefSeq" id="XP_040666175.1">
    <property type="nucleotide sequence ID" value="XM_040817117.1"/>
</dbReference>
<protein>
    <recommendedName>
        <fullName evidence="2">DUF7136 domain-containing protein</fullName>
    </recommendedName>
</protein>
<dbReference type="OrthoDB" id="4490227at2759"/>
<keyword evidence="1" id="KW-0732">Signal</keyword>
<evidence type="ECO:0000313" key="4">
    <source>
        <dbReference type="Proteomes" id="UP000184073"/>
    </source>
</evidence>
<dbReference type="AlphaFoldDB" id="A0A1L9PG02"/>
<organism evidence="3 4">
    <name type="scientific">Aspergillus versicolor CBS 583.65</name>
    <dbReference type="NCBI Taxonomy" id="1036611"/>
    <lineage>
        <taxon>Eukaryota</taxon>
        <taxon>Fungi</taxon>
        <taxon>Dikarya</taxon>
        <taxon>Ascomycota</taxon>
        <taxon>Pezizomycotina</taxon>
        <taxon>Eurotiomycetes</taxon>
        <taxon>Eurotiomycetidae</taxon>
        <taxon>Eurotiales</taxon>
        <taxon>Aspergillaceae</taxon>
        <taxon>Aspergillus</taxon>
        <taxon>Aspergillus subgen. Nidulantes</taxon>
    </lineage>
</organism>
<evidence type="ECO:0000313" key="3">
    <source>
        <dbReference type="EMBL" id="OJJ00413.1"/>
    </source>
</evidence>
<accession>A0A1L9PG02</accession>
<evidence type="ECO:0000259" key="2">
    <source>
        <dbReference type="Pfam" id="PF23584"/>
    </source>
</evidence>
<dbReference type="VEuPathDB" id="FungiDB:ASPVEDRAFT_81986"/>
<dbReference type="Pfam" id="PF23584">
    <property type="entry name" value="DUF7136"/>
    <property type="match status" value="1"/>
</dbReference>
<name>A0A1L9PG02_ASPVE</name>
<feature type="chain" id="PRO_5012069608" description="DUF7136 domain-containing protein" evidence="1">
    <location>
        <begin position="25"/>
        <end position="279"/>
    </location>
</feature>
<dbReference type="InterPro" id="IPR055560">
    <property type="entry name" value="DUF7136"/>
</dbReference>
<feature type="signal peptide" evidence="1">
    <location>
        <begin position="1"/>
        <end position="24"/>
    </location>
</feature>
<proteinExistence type="predicted"/>
<dbReference type="EMBL" id="KV878127">
    <property type="protein sequence ID" value="OJJ00413.1"/>
    <property type="molecule type" value="Genomic_DNA"/>
</dbReference>
<sequence length="279" mass="30994">MVQFLDRLAVFQLCLLALITLVLGEKILSYPTTVEVDLLFPRNETYNNMTGFPIVFAIQNAKAVDVFGWSLEWKFVWLDGDTDEKFLDHYTGPDLTDSSTLNEFRYIADDSFLAPGKLYTENNYYLRPGTYLVDWEYRTSTCSGGKSKTYIDGNSVVARSNSTVIFTAVGDGSGLDFEIPSDVCPLYAGQWTAQESGASIDCPRRDSSSYIDPDPCTAQISSEQIHCLQDWFGGNNNSEACQSSLKRWDVLGETAAAVTRVPTMAYFLFVLLAVLATGL</sequence>
<gene>
    <name evidence="3" type="ORF">ASPVEDRAFT_81986</name>
</gene>
<dbReference type="GeneID" id="63732628"/>
<dbReference type="Proteomes" id="UP000184073">
    <property type="component" value="Unassembled WGS sequence"/>
</dbReference>
<evidence type="ECO:0000256" key="1">
    <source>
        <dbReference type="SAM" id="SignalP"/>
    </source>
</evidence>
<reference evidence="4" key="1">
    <citation type="journal article" date="2017" name="Genome Biol.">
        <title>Comparative genomics reveals high biological diversity and specific adaptations in the industrially and medically important fungal genus Aspergillus.</title>
        <authorList>
            <person name="de Vries R.P."/>
            <person name="Riley R."/>
            <person name="Wiebenga A."/>
            <person name="Aguilar-Osorio G."/>
            <person name="Amillis S."/>
            <person name="Uchima C.A."/>
            <person name="Anderluh G."/>
            <person name="Asadollahi M."/>
            <person name="Askin M."/>
            <person name="Barry K."/>
            <person name="Battaglia E."/>
            <person name="Bayram O."/>
            <person name="Benocci T."/>
            <person name="Braus-Stromeyer S.A."/>
            <person name="Caldana C."/>
            <person name="Canovas D."/>
            <person name="Cerqueira G.C."/>
            <person name="Chen F."/>
            <person name="Chen W."/>
            <person name="Choi C."/>
            <person name="Clum A."/>
            <person name="Dos Santos R.A."/>
            <person name="Damasio A.R."/>
            <person name="Diallinas G."/>
            <person name="Emri T."/>
            <person name="Fekete E."/>
            <person name="Flipphi M."/>
            <person name="Freyberg S."/>
            <person name="Gallo A."/>
            <person name="Gournas C."/>
            <person name="Habgood R."/>
            <person name="Hainaut M."/>
            <person name="Harispe M.L."/>
            <person name="Henrissat B."/>
            <person name="Hilden K.S."/>
            <person name="Hope R."/>
            <person name="Hossain A."/>
            <person name="Karabika E."/>
            <person name="Karaffa L."/>
            <person name="Karanyi Z."/>
            <person name="Krasevec N."/>
            <person name="Kuo A."/>
            <person name="Kusch H."/>
            <person name="LaButti K."/>
            <person name="Lagendijk E.L."/>
            <person name="Lapidus A."/>
            <person name="Levasseur A."/>
            <person name="Lindquist E."/>
            <person name="Lipzen A."/>
            <person name="Logrieco A.F."/>
            <person name="MacCabe A."/>
            <person name="Maekelae M.R."/>
            <person name="Malavazi I."/>
            <person name="Melin P."/>
            <person name="Meyer V."/>
            <person name="Mielnichuk N."/>
            <person name="Miskei M."/>
            <person name="Molnar A.P."/>
            <person name="Mule G."/>
            <person name="Ngan C.Y."/>
            <person name="Orejas M."/>
            <person name="Orosz E."/>
            <person name="Ouedraogo J.P."/>
            <person name="Overkamp K.M."/>
            <person name="Park H.-S."/>
            <person name="Perrone G."/>
            <person name="Piumi F."/>
            <person name="Punt P.J."/>
            <person name="Ram A.F."/>
            <person name="Ramon A."/>
            <person name="Rauscher S."/>
            <person name="Record E."/>
            <person name="Riano-Pachon D.M."/>
            <person name="Robert V."/>
            <person name="Roehrig J."/>
            <person name="Ruller R."/>
            <person name="Salamov A."/>
            <person name="Salih N.S."/>
            <person name="Samson R.A."/>
            <person name="Sandor E."/>
            <person name="Sanguinetti M."/>
            <person name="Schuetze T."/>
            <person name="Sepcic K."/>
            <person name="Shelest E."/>
            <person name="Sherlock G."/>
            <person name="Sophianopoulou V."/>
            <person name="Squina F.M."/>
            <person name="Sun H."/>
            <person name="Susca A."/>
            <person name="Todd R.B."/>
            <person name="Tsang A."/>
            <person name="Unkles S.E."/>
            <person name="van de Wiele N."/>
            <person name="van Rossen-Uffink D."/>
            <person name="Oliveira J.V."/>
            <person name="Vesth T.C."/>
            <person name="Visser J."/>
            <person name="Yu J.-H."/>
            <person name="Zhou M."/>
            <person name="Andersen M.R."/>
            <person name="Archer D.B."/>
            <person name="Baker S.E."/>
            <person name="Benoit I."/>
            <person name="Brakhage A.A."/>
            <person name="Braus G.H."/>
            <person name="Fischer R."/>
            <person name="Frisvad J.C."/>
            <person name="Goldman G.H."/>
            <person name="Houbraken J."/>
            <person name="Oakley B."/>
            <person name="Pocsi I."/>
            <person name="Scazzocchio C."/>
            <person name="Seiboth B."/>
            <person name="vanKuyk P.A."/>
            <person name="Wortman J."/>
            <person name="Dyer P.S."/>
            <person name="Grigoriev I.V."/>
        </authorList>
    </citation>
    <scope>NUCLEOTIDE SEQUENCE [LARGE SCALE GENOMIC DNA]</scope>
    <source>
        <strain evidence="4">CBS 583.65</strain>
    </source>
</reference>
<keyword evidence="4" id="KW-1185">Reference proteome</keyword>
<feature type="domain" description="DUF7136" evidence="2">
    <location>
        <begin position="30"/>
        <end position="224"/>
    </location>
</feature>